<dbReference type="AlphaFoldDB" id="A0AAV1PFZ1"/>
<keyword evidence="4" id="KW-1185">Reference proteome</keyword>
<feature type="coiled-coil region" evidence="1">
    <location>
        <begin position="35"/>
        <end position="62"/>
    </location>
</feature>
<evidence type="ECO:0000256" key="1">
    <source>
        <dbReference type="SAM" id="Coils"/>
    </source>
</evidence>
<reference evidence="3 4" key="1">
    <citation type="submission" date="2024-01" db="EMBL/GenBank/DDBJ databases">
        <authorList>
            <person name="Alioto T."/>
            <person name="Alioto T."/>
            <person name="Gomez Garrido J."/>
        </authorList>
    </citation>
    <scope>NUCLEOTIDE SEQUENCE [LARGE SCALE GENOMIC DNA]</scope>
</reference>
<accession>A0AAV1PFZ1</accession>
<sequence length="107" mass="12595">MSRKDLSVFTESWERKGQLWDKEKRELEETLQTTNQTWIQKEAERKEEIQRLKEENLHLQVRCLSSSFTHKGGASVETREMRGSKGERVRAPPVPFGRRAQVPYPNP</sequence>
<feature type="region of interest" description="Disordered" evidence="2">
    <location>
        <begin position="69"/>
        <end position="107"/>
    </location>
</feature>
<organism evidence="3 4">
    <name type="scientific">Scomber scombrus</name>
    <name type="common">Atlantic mackerel</name>
    <name type="synonym">Scomber vernalis</name>
    <dbReference type="NCBI Taxonomy" id="13677"/>
    <lineage>
        <taxon>Eukaryota</taxon>
        <taxon>Metazoa</taxon>
        <taxon>Chordata</taxon>
        <taxon>Craniata</taxon>
        <taxon>Vertebrata</taxon>
        <taxon>Euteleostomi</taxon>
        <taxon>Actinopterygii</taxon>
        <taxon>Neopterygii</taxon>
        <taxon>Teleostei</taxon>
        <taxon>Neoteleostei</taxon>
        <taxon>Acanthomorphata</taxon>
        <taxon>Pelagiaria</taxon>
        <taxon>Scombriformes</taxon>
        <taxon>Scombridae</taxon>
        <taxon>Scomber</taxon>
    </lineage>
</organism>
<gene>
    <name evidence="3" type="ORF">FSCOSCO3_A036271</name>
</gene>
<evidence type="ECO:0000313" key="3">
    <source>
        <dbReference type="EMBL" id="CAK6970882.1"/>
    </source>
</evidence>
<keyword evidence="1" id="KW-0175">Coiled coil</keyword>
<proteinExistence type="predicted"/>
<protein>
    <submittedName>
        <fullName evidence="3">Golgin subfamily A member 6-like protein 22</fullName>
    </submittedName>
</protein>
<name>A0AAV1PFZ1_SCOSC</name>
<dbReference type="EMBL" id="CAWUFR010000167">
    <property type="protein sequence ID" value="CAK6970882.1"/>
    <property type="molecule type" value="Genomic_DNA"/>
</dbReference>
<feature type="compositionally biased region" description="Basic and acidic residues" evidence="2">
    <location>
        <begin position="77"/>
        <end position="90"/>
    </location>
</feature>
<dbReference type="Proteomes" id="UP001314229">
    <property type="component" value="Unassembled WGS sequence"/>
</dbReference>
<evidence type="ECO:0000256" key="2">
    <source>
        <dbReference type="SAM" id="MobiDB-lite"/>
    </source>
</evidence>
<comment type="caution">
    <text evidence="3">The sequence shown here is derived from an EMBL/GenBank/DDBJ whole genome shotgun (WGS) entry which is preliminary data.</text>
</comment>
<evidence type="ECO:0000313" key="4">
    <source>
        <dbReference type="Proteomes" id="UP001314229"/>
    </source>
</evidence>